<accession>A0A3E0AGY3</accession>
<evidence type="ECO:0000313" key="2">
    <source>
        <dbReference type="EMBL" id="REG10933.1"/>
    </source>
</evidence>
<dbReference type="Proteomes" id="UP000256388">
    <property type="component" value="Unassembled WGS sequence"/>
</dbReference>
<organism evidence="2 3">
    <name type="scientific">Pelolinea submarina</name>
    <dbReference type="NCBI Taxonomy" id="913107"/>
    <lineage>
        <taxon>Bacteria</taxon>
        <taxon>Bacillati</taxon>
        <taxon>Chloroflexota</taxon>
        <taxon>Anaerolineae</taxon>
        <taxon>Anaerolineales</taxon>
        <taxon>Anaerolineaceae</taxon>
        <taxon>Pelolinea</taxon>
    </lineage>
</organism>
<keyword evidence="3" id="KW-1185">Reference proteome</keyword>
<evidence type="ECO:0008006" key="4">
    <source>
        <dbReference type="Google" id="ProtNLM"/>
    </source>
</evidence>
<evidence type="ECO:0000256" key="1">
    <source>
        <dbReference type="SAM" id="MobiDB-lite"/>
    </source>
</evidence>
<dbReference type="EMBL" id="QUMS01000001">
    <property type="protein sequence ID" value="REG10933.1"/>
    <property type="molecule type" value="Genomic_DNA"/>
</dbReference>
<dbReference type="SUPFAM" id="SSF52266">
    <property type="entry name" value="SGNH hydrolase"/>
    <property type="match status" value="1"/>
</dbReference>
<name>A0A3E0AGY3_9CHLR</name>
<comment type="caution">
    <text evidence="2">The sequence shown here is derived from an EMBL/GenBank/DDBJ whole genome shotgun (WGS) entry which is preliminary data.</text>
</comment>
<feature type="region of interest" description="Disordered" evidence="1">
    <location>
        <begin position="21"/>
        <end position="65"/>
    </location>
</feature>
<sequence>MGSIILLSSACASKGAEAAVAGADQPAESAAESTNVPEIIATETPEPTQTPLSTATPDTRMKPEDWQNWPIIPEVTNKSREIYALGKELGVNPNAFSKIGDCQNIKESFMGLYDLKRYYLAPEQADWQETIDNFNGFFNRDGKAIEQGLNVAAALSPLQADPEECQAGESPLACELRVANPSFAFVSFERWWPDVTPPDQYEKYLRMVLDTIMAHGTVPILITKADNVEGNHQLNYIIAKLAYEYDLPLYNWWRAAQPLPYRGLDPERNDGFHISTEAWTERSAYALGTLNTLWKGLRDNG</sequence>
<reference evidence="2 3" key="1">
    <citation type="submission" date="2018-08" db="EMBL/GenBank/DDBJ databases">
        <title>Genomic Encyclopedia of Type Strains, Phase IV (KMG-IV): sequencing the most valuable type-strain genomes for metagenomic binning, comparative biology and taxonomic classification.</title>
        <authorList>
            <person name="Goeker M."/>
        </authorList>
    </citation>
    <scope>NUCLEOTIDE SEQUENCE [LARGE SCALE GENOMIC DNA]</scope>
    <source>
        <strain evidence="2 3">DSM 23923</strain>
    </source>
</reference>
<gene>
    <name evidence="2" type="ORF">DFR64_0802</name>
</gene>
<dbReference type="AlphaFoldDB" id="A0A3E0AGY3"/>
<evidence type="ECO:0000313" key="3">
    <source>
        <dbReference type="Proteomes" id="UP000256388"/>
    </source>
</evidence>
<feature type="compositionally biased region" description="Polar residues" evidence="1">
    <location>
        <begin position="45"/>
        <end position="57"/>
    </location>
</feature>
<protein>
    <recommendedName>
        <fullName evidence="4">GDSL-like lipase/acylhydrolase family protein</fullName>
    </recommendedName>
</protein>
<proteinExistence type="predicted"/>